<proteinExistence type="predicted"/>
<protein>
    <submittedName>
        <fullName evidence="2">Uncharacterized protein</fullName>
    </submittedName>
</protein>
<dbReference type="STRING" id="37001.A0A1A9X1R7"/>
<accession>A0A1A9X1R7</accession>
<dbReference type="AlphaFoldDB" id="A0A1A9X1R7"/>
<dbReference type="VEuPathDB" id="VectorBase:GBRI041059"/>
<name>A0A1A9X1R7_9MUSC</name>
<reference evidence="3" key="1">
    <citation type="submission" date="2014-03" db="EMBL/GenBank/DDBJ databases">
        <authorList>
            <person name="Aksoy S."/>
            <person name="Warren W."/>
            <person name="Wilson R.K."/>
        </authorList>
    </citation>
    <scope>NUCLEOTIDE SEQUENCE [LARGE SCALE GENOMIC DNA]</scope>
    <source>
        <strain evidence="3">IAEA</strain>
    </source>
</reference>
<evidence type="ECO:0000313" key="3">
    <source>
        <dbReference type="Proteomes" id="UP000091820"/>
    </source>
</evidence>
<evidence type="ECO:0000256" key="1">
    <source>
        <dbReference type="SAM" id="MobiDB-lite"/>
    </source>
</evidence>
<evidence type="ECO:0000313" key="2">
    <source>
        <dbReference type="EnsemblMetazoa" id="GBRI041059-PA"/>
    </source>
</evidence>
<dbReference type="EnsemblMetazoa" id="GBRI041059-RA">
    <property type="protein sequence ID" value="GBRI041059-PA"/>
    <property type="gene ID" value="GBRI041059"/>
</dbReference>
<reference evidence="2" key="2">
    <citation type="submission" date="2020-05" db="UniProtKB">
        <authorList>
            <consortium name="EnsemblMetazoa"/>
        </authorList>
    </citation>
    <scope>IDENTIFICATION</scope>
    <source>
        <strain evidence="2">IAEA</strain>
    </source>
</reference>
<feature type="region of interest" description="Disordered" evidence="1">
    <location>
        <begin position="78"/>
        <end position="124"/>
    </location>
</feature>
<organism evidence="2 3">
    <name type="scientific">Glossina brevipalpis</name>
    <dbReference type="NCBI Taxonomy" id="37001"/>
    <lineage>
        <taxon>Eukaryota</taxon>
        <taxon>Metazoa</taxon>
        <taxon>Ecdysozoa</taxon>
        <taxon>Arthropoda</taxon>
        <taxon>Hexapoda</taxon>
        <taxon>Insecta</taxon>
        <taxon>Pterygota</taxon>
        <taxon>Neoptera</taxon>
        <taxon>Endopterygota</taxon>
        <taxon>Diptera</taxon>
        <taxon>Brachycera</taxon>
        <taxon>Muscomorpha</taxon>
        <taxon>Hippoboscoidea</taxon>
        <taxon>Glossinidae</taxon>
        <taxon>Glossina</taxon>
    </lineage>
</organism>
<sequence length="200" mass="21997">MPSVVENLWFNFVFIDLVLNIILNCRSMWEFRIFDKSGCKEKFNVTTSSNSTGNSGSVTLSHSNITTAVIAVASTSSTSNSSSLANNNNSADSVTTTNGNINNSNNNATTATTTTTTTNTNNSNTIMENQMSLAPLGLSQSMDSVNTASNEEEIKCNLTNFLKQRRINNFFNCCTDIDILRFKKRGHSHVHFAWLKAFPK</sequence>
<dbReference type="Proteomes" id="UP000091820">
    <property type="component" value="Unassembled WGS sequence"/>
</dbReference>
<keyword evidence="3" id="KW-1185">Reference proteome</keyword>